<evidence type="ECO:0000256" key="1">
    <source>
        <dbReference type="SAM" id="Phobius"/>
    </source>
</evidence>
<name>A0A919G4L7_9MICO</name>
<keyword evidence="1" id="KW-0812">Transmembrane</keyword>
<comment type="caution">
    <text evidence="2">The sequence shown here is derived from an EMBL/GenBank/DDBJ whole genome shotgun (WGS) entry which is preliminary data.</text>
</comment>
<keyword evidence="1" id="KW-0472">Membrane</keyword>
<dbReference type="AlphaFoldDB" id="A0A919G4L7"/>
<protein>
    <submittedName>
        <fullName evidence="2">Uncharacterized protein</fullName>
    </submittedName>
</protein>
<feature type="transmembrane region" description="Helical" evidence="1">
    <location>
        <begin position="6"/>
        <end position="28"/>
    </location>
</feature>
<sequence length="97" mass="10106">MWVTTLVLLAGELVIFLTGARASTGSAFREGRGRLTSRAMLGVAFIALIAPLATLAAAIAAAPDVPVGAGWFIGVQGTMVFHLFACSVIIRGQERPH</sequence>
<keyword evidence="1" id="KW-1133">Transmembrane helix</keyword>
<reference evidence="2" key="2">
    <citation type="submission" date="2020-09" db="EMBL/GenBank/DDBJ databases">
        <authorList>
            <person name="Sun Q."/>
            <person name="Zhou Y."/>
        </authorList>
    </citation>
    <scope>NUCLEOTIDE SEQUENCE</scope>
    <source>
        <strain evidence="2">CGMCC 4.7398</strain>
    </source>
</reference>
<dbReference type="Proteomes" id="UP000627369">
    <property type="component" value="Unassembled WGS sequence"/>
</dbReference>
<reference evidence="2" key="1">
    <citation type="journal article" date="2014" name="Int. J. Syst. Evol. Microbiol.">
        <title>Complete genome sequence of Corynebacterium casei LMG S-19264T (=DSM 44701T), isolated from a smear-ripened cheese.</title>
        <authorList>
            <consortium name="US DOE Joint Genome Institute (JGI-PGF)"/>
            <person name="Walter F."/>
            <person name="Albersmeier A."/>
            <person name="Kalinowski J."/>
            <person name="Ruckert C."/>
        </authorList>
    </citation>
    <scope>NUCLEOTIDE SEQUENCE</scope>
    <source>
        <strain evidence="2">CGMCC 4.7398</strain>
    </source>
</reference>
<dbReference type="EMBL" id="BNAS01000006">
    <property type="protein sequence ID" value="GHH77433.1"/>
    <property type="molecule type" value="Genomic_DNA"/>
</dbReference>
<feature type="transmembrane region" description="Helical" evidence="1">
    <location>
        <begin position="40"/>
        <end position="62"/>
    </location>
</feature>
<accession>A0A919G4L7</accession>
<feature type="transmembrane region" description="Helical" evidence="1">
    <location>
        <begin position="68"/>
        <end position="90"/>
    </location>
</feature>
<keyword evidence="3" id="KW-1185">Reference proteome</keyword>
<gene>
    <name evidence="2" type="ORF">GCM10017772_38430</name>
</gene>
<proteinExistence type="predicted"/>
<evidence type="ECO:0000313" key="2">
    <source>
        <dbReference type="EMBL" id="GHH77433.1"/>
    </source>
</evidence>
<organism evidence="2 3">
    <name type="scientific">Promicromonospora soli</name>
    <dbReference type="NCBI Taxonomy" id="2035533"/>
    <lineage>
        <taxon>Bacteria</taxon>
        <taxon>Bacillati</taxon>
        <taxon>Actinomycetota</taxon>
        <taxon>Actinomycetes</taxon>
        <taxon>Micrococcales</taxon>
        <taxon>Promicromonosporaceae</taxon>
        <taxon>Promicromonospora</taxon>
    </lineage>
</organism>
<evidence type="ECO:0000313" key="3">
    <source>
        <dbReference type="Proteomes" id="UP000627369"/>
    </source>
</evidence>